<dbReference type="PROSITE" id="PS50240">
    <property type="entry name" value="TRYPSIN_DOM"/>
    <property type="match status" value="1"/>
</dbReference>
<keyword evidence="7" id="KW-0325">Glycoprotein</keyword>
<dbReference type="GO" id="GO:0004252">
    <property type="term" value="F:serine-type endopeptidase activity"/>
    <property type="evidence" value="ECO:0007669"/>
    <property type="project" value="InterPro"/>
</dbReference>
<evidence type="ECO:0000256" key="7">
    <source>
        <dbReference type="ARBA" id="ARBA00023180"/>
    </source>
</evidence>
<evidence type="ECO:0000313" key="12">
    <source>
        <dbReference type="Proteomes" id="UP000503017"/>
    </source>
</evidence>
<dbReference type="Pfam" id="PF00089">
    <property type="entry name" value="Trypsin"/>
    <property type="match status" value="1"/>
</dbReference>
<dbReference type="PANTHER" id="PTHR24264:SF83">
    <property type="entry name" value="COMPLEMENT FACTOR I"/>
    <property type="match status" value="1"/>
</dbReference>
<dbReference type="GO" id="GO:0006508">
    <property type="term" value="P:proteolysis"/>
    <property type="evidence" value="ECO:0007669"/>
    <property type="project" value="UniProtKB-KW"/>
</dbReference>
<dbReference type="EMBL" id="CP033367">
    <property type="protein sequence ID" value="QKD01847.1"/>
    <property type="molecule type" value="Genomic_DNA"/>
</dbReference>
<gene>
    <name evidence="11" type="ORF">EB235_10260</name>
</gene>
<dbReference type="PROSITE" id="PS00134">
    <property type="entry name" value="TRYPSIN_HIS"/>
    <property type="match status" value="1"/>
</dbReference>
<dbReference type="SUPFAM" id="SSF50494">
    <property type="entry name" value="Trypsin-like serine proteases"/>
    <property type="match status" value="1"/>
</dbReference>
<accession>A0A6M7WIH1</accession>
<dbReference type="CDD" id="cd00190">
    <property type="entry name" value="Tryp_SPc"/>
    <property type="match status" value="1"/>
</dbReference>
<evidence type="ECO:0000256" key="6">
    <source>
        <dbReference type="ARBA" id="ARBA00023157"/>
    </source>
</evidence>
<evidence type="ECO:0000256" key="1">
    <source>
        <dbReference type="ARBA" id="ARBA00004613"/>
    </source>
</evidence>
<evidence type="ECO:0000256" key="8">
    <source>
        <dbReference type="RuleBase" id="RU363034"/>
    </source>
</evidence>
<dbReference type="GO" id="GO:0005615">
    <property type="term" value="C:extracellular space"/>
    <property type="evidence" value="ECO:0007669"/>
    <property type="project" value="TreeGrafter"/>
</dbReference>
<proteinExistence type="predicted"/>
<keyword evidence="3 8" id="KW-0645">Protease</keyword>
<keyword evidence="8" id="KW-0720">Serine protease</keyword>
<keyword evidence="2" id="KW-0964">Secreted</keyword>
<dbReference type="InterPro" id="IPR043504">
    <property type="entry name" value="Peptidase_S1_PA_chymotrypsin"/>
</dbReference>
<comment type="subcellular location">
    <subcellularLocation>
        <location evidence="1">Secreted</location>
    </subcellularLocation>
</comment>
<evidence type="ECO:0000256" key="5">
    <source>
        <dbReference type="ARBA" id="ARBA00022801"/>
    </source>
</evidence>
<dbReference type="Gene3D" id="2.40.10.10">
    <property type="entry name" value="Trypsin-like serine proteases"/>
    <property type="match status" value="1"/>
</dbReference>
<reference evidence="11 12" key="1">
    <citation type="submission" date="2018-10" db="EMBL/GenBank/DDBJ databases">
        <authorList>
            <person name="Perry B.J."/>
            <person name="Sullivan J.T."/>
            <person name="Murphy R.J.T."/>
            <person name="Ramsay J.P."/>
            <person name="Ronson C.W."/>
        </authorList>
    </citation>
    <scope>NUCLEOTIDE SEQUENCE [LARGE SCALE GENOMIC DNA]</scope>
    <source>
        <strain evidence="11 12">R88b</strain>
    </source>
</reference>
<feature type="domain" description="Peptidase S1" evidence="10">
    <location>
        <begin position="65"/>
        <end position="343"/>
    </location>
</feature>
<dbReference type="Proteomes" id="UP000503017">
    <property type="component" value="Chromosome"/>
</dbReference>
<evidence type="ECO:0000259" key="10">
    <source>
        <dbReference type="PROSITE" id="PS50240"/>
    </source>
</evidence>
<protein>
    <submittedName>
        <fullName evidence="11">Serine protease</fullName>
    </submittedName>
</protein>
<evidence type="ECO:0000256" key="9">
    <source>
        <dbReference type="SAM" id="MobiDB-lite"/>
    </source>
</evidence>
<keyword evidence="6" id="KW-1015">Disulfide bond</keyword>
<dbReference type="InterPro" id="IPR033116">
    <property type="entry name" value="TRYPSIN_SER"/>
</dbReference>
<dbReference type="SMART" id="SM00020">
    <property type="entry name" value="Tryp_SPc"/>
    <property type="match status" value="1"/>
</dbReference>
<organism evidence="11 12">
    <name type="scientific">Mesorhizobium loti R88b</name>
    <dbReference type="NCBI Taxonomy" id="935548"/>
    <lineage>
        <taxon>Bacteria</taxon>
        <taxon>Pseudomonadati</taxon>
        <taxon>Pseudomonadota</taxon>
        <taxon>Alphaproteobacteria</taxon>
        <taxon>Hyphomicrobiales</taxon>
        <taxon>Phyllobacteriaceae</taxon>
        <taxon>Mesorhizobium</taxon>
    </lineage>
</organism>
<dbReference type="InterPro" id="IPR018114">
    <property type="entry name" value="TRYPSIN_HIS"/>
</dbReference>
<dbReference type="PROSITE" id="PS00135">
    <property type="entry name" value="TRYPSIN_SER"/>
    <property type="match status" value="1"/>
</dbReference>
<name>A0A6M7WIH1_RHILI</name>
<feature type="region of interest" description="Disordered" evidence="9">
    <location>
        <begin position="344"/>
        <end position="365"/>
    </location>
</feature>
<dbReference type="PRINTS" id="PR00722">
    <property type="entry name" value="CHYMOTRYPSIN"/>
</dbReference>
<dbReference type="RefSeq" id="WP_027031111.1">
    <property type="nucleotide sequence ID" value="NZ_CP033367.1"/>
</dbReference>
<evidence type="ECO:0000256" key="4">
    <source>
        <dbReference type="ARBA" id="ARBA00022729"/>
    </source>
</evidence>
<evidence type="ECO:0000256" key="2">
    <source>
        <dbReference type="ARBA" id="ARBA00022525"/>
    </source>
</evidence>
<evidence type="ECO:0000256" key="3">
    <source>
        <dbReference type="ARBA" id="ARBA00022670"/>
    </source>
</evidence>
<sequence>MHITSRFGPMVAASLLGVAAVITSINTGRADESTVRPEAVVSPMQRVNDARAKAAAENPDGTDRVYGGNQAEKGAYPFQVALLTTSRLDQNPASQANAQFCGGSLIAPNWVLTAAHCLNDKGKPISPDAVTVLTGATELSEGKRHKVLQVIVNEGYSEQTLDNDLGLLRLEDSADAPTIKLTHEATPDTGKTTVTGWGKMQDGTFPTTLMVADLDLEPNKACNTGIKAIYAHDLKAALGDLSHRMRYSEKGIDAAANAIAADMNDPLTNNMICAGTTSGARDACNGDSGGPLFMTGANGPVQVGIVSWGEGPADGTAACGHKDAYGIYTRLANYTGWVEAKMKTPAPAPEKPKVGLGTAQKPKTP</sequence>
<dbReference type="InterPro" id="IPR001314">
    <property type="entry name" value="Peptidase_S1A"/>
</dbReference>
<keyword evidence="5 8" id="KW-0378">Hydrolase</keyword>
<evidence type="ECO:0000313" key="11">
    <source>
        <dbReference type="EMBL" id="QKD01847.1"/>
    </source>
</evidence>
<dbReference type="FunFam" id="2.40.10.10:FF:000068">
    <property type="entry name" value="transmembrane protease serine 2"/>
    <property type="match status" value="1"/>
</dbReference>
<dbReference type="InterPro" id="IPR001254">
    <property type="entry name" value="Trypsin_dom"/>
</dbReference>
<dbReference type="PANTHER" id="PTHR24264">
    <property type="entry name" value="TRYPSIN-RELATED"/>
    <property type="match status" value="1"/>
</dbReference>
<keyword evidence="4" id="KW-0732">Signal</keyword>
<dbReference type="InterPro" id="IPR050127">
    <property type="entry name" value="Serine_Proteases_S1"/>
</dbReference>
<dbReference type="FunFam" id="2.40.10.10:FF:000054">
    <property type="entry name" value="Complement C1r subcomponent"/>
    <property type="match status" value="1"/>
</dbReference>
<dbReference type="AlphaFoldDB" id="A0A6M7WIH1"/>
<dbReference type="InterPro" id="IPR009003">
    <property type="entry name" value="Peptidase_S1_PA"/>
</dbReference>